<gene>
    <name evidence="1" type="ORF">PRCB_18670</name>
</gene>
<dbReference type="RefSeq" id="WP_100703106.1">
    <property type="nucleotide sequence ID" value="NZ_MLFP01000009.1"/>
</dbReference>
<evidence type="ECO:0000313" key="1">
    <source>
        <dbReference type="EMBL" id="PJZ03922.1"/>
    </source>
</evidence>
<organism evidence="1 2">
    <name type="scientific">Pantoea rodasii</name>
    <dbReference type="NCBI Taxonomy" id="1076549"/>
    <lineage>
        <taxon>Bacteria</taxon>
        <taxon>Pseudomonadati</taxon>
        <taxon>Pseudomonadota</taxon>
        <taxon>Gammaproteobacteria</taxon>
        <taxon>Enterobacterales</taxon>
        <taxon>Erwiniaceae</taxon>
        <taxon>Pantoea</taxon>
    </lineage>
</organism>
<reference evidence="1 2" key="1">
    <citation type="submission" date="2017-11" db="EMBL/GenBank/DDBJ databases">
        <title>The genome sequence of Pantoea rodasii DSM 26611.</title>
        <authorList>
            <person name="Gao J."/>
            <person name="Mao X."/>
            <person name="Sun J."/>
        </authorList>
    </citation>
    <scope>NUCLEOTIDE SEQUENCE [LARGE SCALE GENOMIC DNA]</scope>
    <source>
        <strain evidence="1 2">DSM 26611</strain>
    </source>
</reference>
<name>A0A2M9W8R8_9GAMM</name>
<sequence length="71" mass="7978">MRILTITGCLPNQKKSAAKIQAEECLVHIMEGREAIQISLTIQVKKNFIVKRRNIQDALAMPSVAEIDFDP</sequence>
<dbReference type="OrthoDB" id="72009at2"/>
<accession>A0A2M9W8R8</accession>
<dbReference type="EMBL" id="PIQI01000026">
    <property type="protein sequence ID" value="PJZ03922.1"/>
    <property type="molecule type" value="Genomic_DNA"/>
</dbReference>
<dbReference type="AlphaFoldDB" id="A0A2M9W8R8"/>
<protein>
    <submittedName>
        <fullName evidence="1">Prevent-host-death protein</fullName>
    </submittedName>
</protein>
<keyword evidence="2" id="KW-1185">Reference proteome</keyword>
<proteinExistence type="predicted"/>
<comment type="caution">
    <text evidence="1">The sequence shown here is derived from an EMBL/GenBank/DDBJ whole genome shotgun (WGS) entry which is preliminary data.</text>
</comment>
<evidence type="ECO:0000313" key="2">
    <source>
        <dbReference type="Proteomes" id="UP000232062"/>
    </source>
</evidence>
<dbReference type="Proteomes" id="UP000232062">
    <property type="component" value="Unassembled WGS sequence"/>
</dbReference>
<dbReference type="STRING" id="1076549.HA45_13650"/>